<evidence type="ECO:0000256" key="2">
    <source>
        <dbReference type="ARBA" id="ARBA00023136"/>
    </source>
</evidence>
<dbReference type="InterPro" id="IPR050330">
    <property type="entry name" value="Bact_OuterMem_StrucFunc"/>
</dbReference>
<feature type="chain" id="PRO_5011458659" evidence="6">
    <location>
        <begin position="19"/>
        <end position="427"/>
    </location>
</feature>
<feature type="signal peptide" evidence="6">
    <location>
        <begin position="1"/>
        <end position="18"/>
    </location>
</feature>
<accession>A0A1I2Z8K3</accession>
<evidence type="ECO:0000259" key="7">
    <source>
        <dbReference type="PROSITE" id="PS51123"/>
    </source>
</evidence>
<name>A0A1I2Z8K3_9SPHI</name>
<reference evidence="8 9" key="1">
    <citation type="submission" date="2016-10" db="EMBL/GenBank/DDBJ databases">
        <authorList>
            <person name="de Groot N.N."/>
        </authorList>
    </citation>
    <scope>NUCLEOTIDE SEQUENCE [LARGE SCALE GENOMIC DNA]</scope>
    <source>
        <strain evidence="8 9">DSM 18684</strain>
    </source>
</reference>
<dbReference type="AlphaFoldDB" id="A0A1I2Z8K3"/>
<feature type="region of interest" description="Disordered" evidence="5">
    <location>
        <begin position="63"/>
        <end position="92"/>
    </location>
</feature>
<evidence type="ECO:0000256" key="5">
    <source>
        <dbReference type="SAM" id="MobiDB-lite"/>
    </source>
</evidence>
<dbReference type="OrthoDB" id="9800869at2"/>
<evidence type="ECO:0000313" key="9">
    <source>
        <dbReference type="Proteomes" id="UP000199666"/>
    </source>
</evidence>
<keyword evidence="2 4" id="KW-0472">Membrane</keyword>
<evidence type="ECO:0000256" key="6">
    <source>
        <dbReference type="SAM" id="SignalP"/>
    </source>
</evidence>
<dbReference type="Proteomes" id="UP000199666">
    <property type="component" value="Unassembled WGS sequence"/>
</dbReference>
<sequence>MKKLFSITIILTFCQIMAAAQTIDPKKKAKQAAENRANTKVEKGIEKGLDKVEEGIGKLFKKKGKKNGVEGDQRTEEENNGNARNTQSSHINKKASDFVAGTNILFQDDFLLDPEGDFPAKWNTNGSGEVVKINGINGKWLEVKHSSIITPEIKGTLPKNYTIEFDLFLQQRGSLSIPRIDFGLTPVKDILREDLYYREKFFVTIARYNEADAKTVEYGLKDVIGNKNDFPLTRYVNKVLHISMAVNDTRIRIYLDGNKLIDLPRALTPAIRSHFFVNNVYTVPASEVGLLISNVQIAAAETDKRSALVTQLMETGSATTNAILFDVNKDIIKPASYEVIGEIGEAMQQNAQLKILIVGHTDSDGDAGANKMLSQKRAMAVKNHMINKYNIAASRIQTEGKGESLAVASNTTPEGKAKNRRVEFIKL</sequence>
<feature type="domain" description="OmpA-like" evidence="7">
    <location>
        <begin position="312"/>
        <end position="427"/>
    </location>
</feature>
<dbReference type="RefSeq" id="WP_090995900.1">
    <property type="nucleotide sequence ID" value="NZ_FOPP01000009.1"/>
</dbReference>
<dbReference type="GO" id="GO:0009279">
    <property type="term" value="C:cell outer membrane"/>
    <property type="evidence" value="ECO:0007669"/>
    <property type="project" value="UniProtKB-SubCell"/>
</dbReference>
<keyword evidence="3" id="KW-0998">Cell outer membrane</keyword>
<dbReference type="InterPro" id="IPR006664">
    <property type="entry name" value="OMP_bac"/>
</dbReference>
<proteinExistence type="predicted"/>
<dbReference type="PANTHER" id="PTHR30329">
    <property type="entry name" value="STATOR ELEMENT OF FLAGELLAR MOTOR COMPLEX"/>
    <property type="match status" value="1"/>
</dbReference>
<dbReference type="Gene3D" id="3.30.1330.60">
    <property type="entry name" value="OmpA-like domain"/>
    <property type="match status" value="1"/>
</dbReference>
<organism evidence="8 9">
    <name type="scientific">Pedobacter insulae</name>
    <dbReference type="NCBI Taxonomy" id="414048"/>
    <lineage>
        <taxon>Bacteria</taxon>
        <taxon>Pseudomonadati</taxon>
        <taxon>Bacteroidota</taxon>
        <taxon>Sphingobacteriia</taxon>
        <taxon>Sphingobacteriales</taxon>
        <taxon>Sphingobacteriaceae</taxon>
        <taxon>Pedobacter</taxon>
    </lineage>
</organism>
<keyword evidence="6" id="KW-0732">Signal</keyword>
<evidence type="ECO:0000256" key="1">
    <source>
        <dbReference type="ARBA" id="ARBA00004442"/>
    </source>
</evidence>
<dbReference type="InterPro" id="IPR036737">
    <property type="entry name" value="OmpA-like_sf"/>
</dbReference>
<dbReference type="PANTHER" id="PTHR30329:SF21">
    <property type="entry name" value="LIPOPROTEIN YIAD-RELATED"/>
    <property type="match status" value="1"/>
</dbReference>
<dbReference type="SUPFAM" id="SSF103088">
    <property type="entry name" value="OmpA-like"/>
    <property type="match status" value="1"/>
</dbReference>
<gene>
    <name evidence="8" type="ORF">SAMN04489864_10954</name>
</gene>
<dbReference type="Pfam" id="PF00691">
    <property type="entry name" value="OmpA"/>
    <property type="match status" value="1"/>
</dbReference>
<dbReference type="PRINTS" id="PR01021">
    <property type="entry name" value="OMPADOMAIN"/>
</dbReference>
<dbReference type="PROSITE" id="PS51123">
    <property type="entry name" value="OMPA_2"/>
    <property type="match status" value="1"/>
</dbReference>
<feature type="compositionally biased region" description="Basic and acidic residues" evidence="5">
    <location>
        <begin position="67"/>
        <end position="77"/>
    </location>
</feature>
<evidence type="ECO:0000313" key="8">
    <source>
        <dbReference type="EMBL" id="SFH33905.1"/>
    </source>
</evidence>
<dbReference type="EMBL" id="FOPP01000009">
    <property type="protein sequence ID" value="SFH33905.1"/>
    <property type="molecule type" value="Genomic_DNA"/>
</dbReference>
<dbReference type="CDD" id="cd07185">
    <property type="entry name" value="OmpA_C-like"/>
    <property type="match status" value="1"/>
</dbReference>
<keyword evidence="9" id="KW-1185">Reference proteome</keyword>
<evidence type="ECO:0000256" key="3">
    <source>
        <dbReference type="ARBA" id="ARBA00023237"/>
    </source>
</evidence>
<feature type="compositionally biased region" description="Polar residues" evidence="5">
    <location>
        <begin position="80"/>
        <end position="90"/>
    </location>
</feature>
<evidence type="ECO:0000256" key="4">
    <source>
        <dbReference type="PROSITE-ProRule" id="PRU00473"/>
    </source>
</evidence>
<dbReference type="InterPro" id="IPR006665">
    <property type="entry name" value="OmpA-like"/>
</dbReference>
<comment type="subcellular location">
    <subcellularLocation>
        <location evidence="1">Cell outer membrane</location>
    </subcellularLocation>
</comment>
<protein>
    <submittedName>
        <fullName evidence="8">OmpA family protein</fullName>
    </submittedName>
</protein>
<dbReference type="STRING" id="414048.SAMN04489864_10954"/>